<evidence type="ECO:0000256" key="16">
    <source>
        <dbReference type="ARBA" id="ARBA00023209"/>
    </source>
</evidence>
<dbReference type="AlphaFoldDB" id="A0A3P1TA63"/>
<dbReference type="GO" id="GO:0016024">
    <property type="term" value="P:CDP-diacylglycerol biosynthetic process"/>
    <property type="evidence" value="ECO:0007669"/>
    <property type="project" value="UniProtKB-UniPathway"/>
</dbReference>
<evidence type="ECO:0000256" key="2">
    <source>
        <dbReference type="ARBA" id="ARBA00004651"/>
    </source>
</evidence>
<dbReference type="Proteomes" id="UP000280819">
    <property type="component" value="Unassembled WGS sequence"/>
</dbReference>
<keyword evidence="10 18" id="KW-0808">Transferase</keyword>
<evidence type="ECO:0000256" key="18">
    <source>
        <dbReference type="RuleBase" id="RU003938"/>
    </source>
</evidence>
<dbReference type="EMBL" id="RQZG01000005">
    <property type="protein sequence ID" value="RRD05746.1"/>
    <property type="molecule type" value="Genomic_DNA"/>
</dbReference>
<evidence type="ECO:0000256" key="3">
    <source>
        <dbReference type="ARBA" id="ARBA00005119"/>
    </source>
</evidence>
<comment type="catalytic activity">
    <reaction evidence="1 18">
        <text>a 1,2-diacyl-sn-glycero-3-phosphate + CTP + H(+) = a CDP-1,2-diacyl-sn-glycerol + diphosphate</text>
        <dbReference type="Rhea" id="RHEA:16229"/>
        <dbReference type="ChEBI" id="CHEBI:15378"/>
        <dbReference type="ChEBI" id="CHEBI:33019"/>
        <dbReference type="ChEBI" id="CHEBI:37563"/>
        <dbReference type="ChEBI" id="CHEBI:58332"/>
        <dbReference type="ChEBI" id="CHEBI:58608"/>
        <dbReference type="EC" id="2.7.7.41"/>
    </reaction>
</comment>
<comment type="subcellular location">
    <subcellularLocation>
        <location evidence="2">Cell membrane</location>
        <topology evidence="2">Multi-pass membrane protein</topology>
    </subcellularLocation>
</comment>
<evidence type="ECO:0000256" key="1">
    <source>
        <dbReference type="ARBA" id="ARBA00001698"/>
    </source>
</evidence>
<evidence type="ECO:0000256" key="11">
    <source>
        <dbReference type="ARBA" id="ARBA00022692"/>
    </source>
</evidence>
<keyword evidence="14" id="KW-0443">Lipid metabolism</keyword>
<evidence type="ECO:0000256" key="8">
    <source>
        <dbReference type="ARBA" id="ARBA00022475"/>
    </source>
</evidence>
<dbReference type="EC" id="2.7.7.41" evidence="6 18"/>
<evidence type="ECO:0000256" key="15">
    <source>
        <dbReference type="ARBA" id="ARBA00023136"/>
    </source>
</evidence>
<dbReference type="GO" id="GO:0005886">
    <property type="term" value="C:plasma membrane"/>
    <property type="evidence" value="ECO:0007669"/>
    <property type="project" value="UniProtKB-SubCell"/>
</dbReference>
<keyword evidence="11 18" id="KW-0812">Transmembrane</keyword>
<evidence type="ECO:0000256" key="12">
    <source>
        <dbReference type="ARBA" id="ARBA00022695"/>
    </source>
</evidence>
<comment type="caution">
    <text evidence="20">The sequence shown here is derived from an EMBL/GenBank/DDBJ whole genome shotgun (WGS) entry which is preliminary data.</text>
</comment>
<dbReference type="InterPro" id="IPR000374">
    <property type="entry name" value="PC_trans"/>
</dbReference>
<keyword evidence="16" id="KW-0594">Phospholipid biosynthesis</keyword>
<feature type="transmembrane region" description="Helical" evidence="19">
    <location>
        <begin position="156"/>
        <end position="175"/>
    </location>
</feature>
<dbReference type="RefSeq" id="WP_124843908.1">
    <property type="nucleotide sequence ID" value="NZ_JAUNKP010000003.1"/>
</dbReference>
<proteinExistence type="inferred from homology"/>
<feature type="transmembrane region" description="Helical" evidence="19">
    <location>
        <begin position="221"/>
        <end position="244"/>
    </location>
</feature>
<evidence type="ECO:0000313" key="21">
    <source>
        <dbReference type="Proteomes" id="UP000280819"/>
    </source>
</evidence>
<dbReference type="GO" id="GO:0004605">
    <property type="term" value="F:phosphatidate cytidylyltransferase activity"/>
    <property type="evidence" value="ECO:0007669"/>
    <property type="project" value="UniProtKB-EC"/>
</dbReference>
<comment type="similarity">
    <text evidence="5 18">Belongs to the CDS family.</text>
</comment>
<feature type="transmembrane region" description="Helical" evidence="19">
    <location>
        <begin position="70"/>
        <end position="88"/>
    </location>
</feature>
<evidence type="ECO:0000313" key="20">
    <source>
        <dbReference type="EMBL" id="RRD05746.1"/>
    </source>
</evidence>
<dbReference type="PANTHER" id="PTHR46382:SF1">
    <property type="entry name" value="PHOSPHATIDATE CYTIDYLYLTRANSFERASE"/>
    <property type="match status" value="1"/>
</dbReference>
<keyword evidence="15 19" id="KW-0472">Membrane</keyword>
<keyword evidence="12 18" id="KW-0548">Nucleotidyltransferase</keyword>
<evidence type="ECO:0000256" key="9">
    <source>
        <dbReference type="ARBA" id="ARBA00022516"/>
    </source>
</evidence>
<feature type="transmembrane region" description="Helical" evidence="19">
    <location>
        <begin position="94"/>
        <end position="118"/>
    </location>
</feature>
<protein>
    <recommendedName>
        <fullName evidence="7 18">Phosphatidate cytidylyltransferase</fullName>
        <ecNumber evidence="6 18">2.7.7.41</ecNumber>
    </recommendedName>
</protein>
<keyword evidence="17" id="KW-1208">Phospholipid metabolism</keyword>
<feature type="transmembrane region" description="Helical" evidence="19">
    <location>
        <begin position="20"/>
        <end position="50"/>
    </location>
</feature>
<sequence length="287" mass="29700">MKESHDTTPTPRVGRNVPLAIGVGVALMAALAVGLLWVPWFFILLSALTLSLGVVEVHHALARKGMHSQVRVIVVGTAISVIGGYAVAELDLALAPTTVAMTCVAGTVLACLVARLLLGGVDGFIRDIAASALIIAWLPLMGIFVPLLMAPEDGRLRIITVVLCVSASDTGAYAVGSLFGRNRMAPGISPSKTWEGFAGSMFFAALIGTLCALFILGSPWWLGLVLGLAIAPAATLGDLVESLVKRDAGLKDMSSVLPGHGGVMDRLDSLLVAVPVGWLILHLGLGG</sequence>
<organism evidence="20 21">
    <name type="scientific">Arachnia propionica</name>
    <dbReference type="NCBI Taxonomy" id="1750"/>
    <lineage>
        <taxon>Bacteria</taxon>
        <taxon>Bacillati</taxon>
        <taxon>Actinomycetota</taxon>
        <taxon>Actinomycetes</taxon>
        <taxon>Propionibacteriales</taxon>
        <taxon>Propionibacteriaceae</taxon>
        <taxon>Arachnia</taxon>
    </lineage>
</organism>
<evidence type="ECO:0000256" key="4">
    <source>
        <dbReference type="ARBA" id="ARBA00005189"/>
    </source>
</evidence>
<evidence type="ECO:0000256" key="10">
    <source>
        <dbReference type="ARBA" id="ARBA00022679"/>
    </source>
</evidence>
<evidence type="ECO:0000256" key="14">
    <source>
        <dbReference type="ARBA" id="ARBA00023098"/>
    </source>
</evidence>
<keyword evidence="8" id="KW-1003">Cell membrane</keyword>
<evidence type="ECO:0000256" key="6">
    <source>
        <dbReference type="ARBA" id="ARBA00012487"/>
    </source>
</evidence>
<name>A0A3P1TA63_9ACTN</name>
<accession>A0A3P1TA63</accession>
<evidence type="ECO:0000256" key="5">
    <source>
        <dbReference type="ARBA" id="ARBA00010185"/>
    </source>
</evidence>
<dbReference type="OrthoDB" id="9799199at2"/>
<dbReference type="PROSITE" id="PS01315">
    <property type="entry name" value="CDS"/>
    <property type="match status" value="1"/>
</dbReference>
<comment type="pathway">
    <text evidence="3 18">Phospholipid metabolism; CDP-diacylglycerol biosynthesis; CDP-diacylglycerol from sn-glycerol 3-phosphate: step 3/3.</text>
</comment>
<keyword evidence="13 19" id="KW-1133">Transmembrane helix</keyword>
<dbReference type="PANTHER" id="PTHR46382">
    <property type="entry name" value="PHOSPHATIDATE CYTIDYLYLTRANSFERASE"/>
    <property type="match status" value="1"/>
</dbReference>
<evidence type="ECO:0000256" key="17">
    <source>
        <dbReference type="ARBA" id="ARBA00023264"/>
    </source>
</evidence>
<gene>
    <name evidence="20" type="ORF">EII34_05940</name>
</gene>
<feature type="transmembrane region" description="Helical" evidence="19">
    <location>
        <begin position="196"/>
        <end position="215"/>
    </location>
</feature>
<evidence type="ECO:0000256" key="7">
    <source>
        <dbReference type="ARBA" id="ARBA00019373"/>
    </source>
</evidence>
<feature type="transmembrane region" description="Helical" evidence="19">
    <location>
        <begin position="130"/>
        <end position="150"/>
    </location>
</feature>
<dbReference type="Pfam" id="PF01148">
    <property type="entry name" value="CTP_transf_1"/>
    <property type="match status" value="1"/>
</dbReference>
<dbReference type="UniPathway" id="UPA00557">
    <property type="reaction ID" value="UER00614"/>
</dbReference>
<keyword evidence="9" id="KW-0444">Lipid biosynthesis</keyword>
<evidence type="ECO:0000256" key="13">
    <source>
        <dbReference type="ARBA" id="ARBA00022989"/>
    </source>
</evidence>
<evidence type="ECO:0000256" key="19">
    <source>
        <dbReference type="SAM" id="Phobius"/>
    </source>
</evidence>
<reference evidence="20 21" key="1">
    <citation type="submission" date="2018-11" db="EMBL/GenBank/DDBJ databases">
        <title>Genomes From Bacteria Associated with the Canine Oral Cavity: a Test Case for Automated Genome-Based Taxonomic Assignment.</title>
        <authorList>
            <person name="Coil D.A."/>
            <person name="Jospin G."/>
            <person name="Darling A.E."/>
            <person name="Wallis C."/>
            <person name="Davis I.J."/>
            <person name="Harris S."/>
            <person name="Eisen J.A."/>
            <person name="Holcombe L.J."/>
            <person name="O'Flynn C."/>
        </authorList>
    </citation>
    <scope>NUCLEOTIDE SEQUENCE [LARGE SCALE GENOMIC DNA]</scope>
    <source>
        <strain evidence="20 21">OH887_COT-365</strain>
    </source>
</reference>
<comment type="pathway">
    <text evidence="4">Lipid metabolism.</text>
</comment>